<evidence type="ECO:0000313" key="3">
    <source>
        <dbReference type="Proteomes" id="UP000237310"/>
    </source>
</evidence>
<dbReference type="AlphaFoldDB" id="A0A2S5A3K7"/>
<gene>
    <name evidence="2" type="ORF">C3L50_15005</name>
</gene>
<feature type="domain" description="DUF5777" evidence="1">
    <location>
        <begin position="14"/>
        <end position="253"/>
    </location>
</feature>
<dbReference type="EMBL" id="PQVG01000010">
    <property type="protein sequence ID" value="POY36897.1"/>
    <property type="molecule type" value="Genomic_DNA"/>
</dbReference>
<organism evidence="2 3">
    <name type="scientific">Flavobacterium alvei</name>
    <dbReference type="NCBI Taxonomy" id="2080416"/>
    <lineage>
        <taxon>Bacteria</taxon>
        <taxon>Pseudomonadati</taxon>
        <taxon>Bacteroidota</taxon>
        <taxon>Flavobacteriia</taxon>
        <taxon>Flavobacteriales</taxon>
        <taxon>Flavobacteriaceae</taxon>
        <taxon>Flavobacterium</taxon>
    </lineage>
</organism>
<proteinExistence type="predicted"/>
<dbReference type="Proteomes" id="UP000237310">
    <property type="component" value="Unassembled WGS sequence"/>
</dbReference>
<name>A0A2S5A3K7_9FLAO</name>
<sequence>MAPVVEVELERAAFESTSLIESQTNRVYSKGTIEMIMNHRFGLVTGTNDLIGIWAPANIRLAVNYSITDRITVGYGTTKDFRLQDFSLKGAILRQTVKGEMPVSVTYYGNASLSALPKENFYHLSDRWSFYNQIIIARRLSKAISLQLGPSYSHYNVVEPGMYNDLFAIEFGGRAKVTSGMSILLDVNQPISSQEGLPKSGFSVGTEFSTVGHTFQIFISNYRGIINQQSNMFNQNDFFKGDFAIGFNIGRTW</sequence>
<comment type="caution">
    <text evidence="2">The sequence shown here is derived from an EMBL/GenBank/DDBJ whole genome shotgun (WGS) entry which is preliminary data.</text>
</comment>
<evidence type="ECO:0000313" key="2">
    <source>
        <dbReference type="EMBL" id="POY36897.1"/>
    </source>
</evidence>
<evidence type="ECO:0000259" key="1">
    <source>
        <dbReference type="Pfam" id="PF19089"/>
    </source>
</evidence>
<dbReference type="OrthoDB" id="1117410at2"/>
<dbReference type="InterPro" id="IPR045916">
    <property type="entry name" value="DUF5777"/>
</dbReference>
<accession>A0A2S5A3K7</accession>
<keyword evidence="3" id="KW-1185">Reference proteome</keyword>
<protein>
    <recommendedName>
        <fullName evidence="1">DUF5777 domain-containing protein</fullName>
    </recommendedName>
</protein>
<reference evidence="2 3" key="1">
    <citation type="submission" date="2018-01" db="EMBL/GenBank/DDBJ databases">
        <authorList>
            <person name="Gaut B.S."/>
            <person name="Morton B.R."/>
            <person name="Clegg M.T."/>
            <person name="Duvall M.R."/>
        </authorList>
    </citation>
    <scope>NUCLEOTIDE SEQUENCE [LARGE SCALE GENOMIC DNA]</scope>
    <source>
        <strain evidence="2 3">HR-AY</strain>
    </source>
</reference>
<dbReference type="Pfam" id="PF19089">
    <property type="entry name" value="DUF5777"/>
    <property type="match status" value="1"/>
</dbReference>